<dbReference type="Pfam" id="PF06985">
    <property type="entry name" value="HET"/>
    <property type="match status" value="1"/>
</dbReference>
<dbReference type="Proteomes" id="UP000800200">
    <property type="component" value="Unassembled WGS sequence"/>
</dbReference>
<gene>
    <name evidence="2" type="ORF">K469DRAFT_525193</name>
</gene>
<evidence type="ECO:0000313" key="2">
    <source>
        <dbReference type="EMBL" id="KAF2177818.1"/>
    </source>
</evidence>
<feature type="non-terminal residue" evidence="2">
    <location>
        <position position="531"/>
    </location>
</feature>
<dbReference type="InterPro" id="IPR052895">
    <property type="entry name" value="HetReg/Transcr_Mod"/>
</dbReference>
<dbReference type="EMBL" id="ML994683">
    <property type="protein sequence ID" value="KAF2177818.1"/>
    <property type="molecule type" value="Genomic_DNA"/>
</dbReference>
<dbReference type="OrthoDB" id="3945961at2759"/>
<reference evidence="2" key="1">
    <citation type="journal article" date="2020" name="Stud. Mycol.">
        <title>101 Dothideomycetes genomes: a test case for predicting lifestyles and emergence of pathogens.</title>
        <authorList>
            <person name="Haridas S."/>
            <person name="Albert R."/>
            <person name="Binder M."/>
            <person name="Bloem J."/>
            <person name="Labutti K."/>
            <person name="Salamov A."/>
            <person name="Andreopoulos B."/>
            <person name="Baker S."/>
            <person name="Barry K."/>
            <person name="Bills G."/>
            <person name="Bluhm B."/>
            <person name="Cannon C."/>
            <person name="Castanera R."/>
            <person name="Culley D."/>
            <person name="Daum C."/>
            <person name="Ezra D."/>
            <person name="Gonzalez J."/>
            <person name="Henrissat B."/>
            <person name="Kuo A."/>
            <person name="Liang C."/>
            <person name="Lipzen A."/>
            <person name="Lutzoni F."/>
            <person name="Magnuson J."/>
            <person name="Mondo S."/>
            <person name="Nolan M."/>
            <person name="Ohm R."/>
            <person name="Pangilinan J."/>
            <person name="Park H.-J."/>
            <person name="Ramirez L."/>
            <person name="Alfaro M."/>
            <person name="Sun H."/>
            <person name="Tritt A."/>
            <person name="Yoshinaga Y."/>
            <person name="Zwiers L.-H."/>
            <person name="Turgeon B."/>
            <person name="Goodwin S."/>
            <person name="Spatafora J."/>
            <person name="Crous P."/>
            <person name="Grigoriev I."/>
        </authorList>
    </citation>
    <scope>NUCLEOTIDE SEQUENCE</scope>
    <source>
        <strain evidence="2">CBS 207.26</strain>
    </source>
</reference>
<evidence type="ECO:0000313" key="3">
    <source>
        <dbReference type="Proteomes" id="UP000800200"/>
    </source>
</evidence>
<sequence>RLLYLLPGSRDAQISCELLAVLLKDKPNYEALSYVWGDASNRRNILLDGYTFSVTENLEGALRHLRRYDKKRVLWVDALCINQGDYKEKQQQIQKMRDIYRSAQHVLAWTGEADEESDEALELLKNLSEPTVFVNLYELASKPDAFSTINFNHKWQTLFRFLNRPYWSRVWIVQELAIPRISIYNDIESRKVQLGVGWTWIPLSSFNVALMSLTQILRSLVSSPAYLDRPEWSINQAILAAILMFEVVQSCIRTPVRQRHSINTLLRMTYFLKAIDPRDRVYALIALTRDVDHVLAPDYSIFITQTLRTMVRHLIVVDKNLAVLSGNRRLRLNYTEEWSLWILDPERYIHTSRSDWQPETSSFRACTSIAPAVTFSSNISLLTVKGMIIDKISTVIRPVDSETFPGLASNNLSQSAMMRCLQQLEQFGSTLSKSRRECFWRTLILDSEELEHGRRKSPAPKRFGEWFKVMLRNLGIAQRCFYTTSTGEMGLGPIDTLPRDLVTILYGGQFCYILREVSEHYVLIGDSYLHG</sequence>
<dbReference type="PANTHER" id="PTHR24148">
    <property type="entry name" value="ANKYRIN REPEAT DOMAIN-CONTAINING PROTEIN 39 HOMOLOG-RELATED"/>
    <property type="match status" value="1"/>
</dbReference>
<evidence type="ECO:0000259" key="1">
    <source>
        <dbReference type="Pfam" id="PF06985"/>
    </source>
</evidence>
<dbReference type="InterPro" id="IPR010730">
    <property type="entry name" value="HET"/>
</dbReference>
<accession>A0A6A6DH92</accession>
<proteinExistence type="predicted"/>
<organism evidence="2 3">
    <name type="scientific">Zopfia rhizophila CBS 207.26</name>
    <dbReference type="NCBI Taxonomy" id="1314779"/>
    <lineage>
        <taxon>Eukaryota</taxon>
        <taxon>Fungi</taxon>
        <taxon>Dikarya</taxon>
        <taxon>Ascomycota</taxon>
        <taxon>Pezizomycotina</taxon>
        <taxon>Dothideomycetes</taxon>
        <taxon>Dothideomycetes incertae sedis</taxon>
        <taxon>Zopfiaceae</taxon>
        <taxon>Zopfia</taxon>
    </lineage>
</organism>
<name>A0A6A6DH92_9PEZI</name>
<dbReference type="AlphaFoldDB" id="A0A6A6DH92"/>
<dbReference type="PANTHER" id="PTHR24148:SF78">
    <property type="entry name" value="HETEROKARYON INCOMPATIBILITY DOMAIN-CONTAINING PROTEIN"/>
    <property type="match status" value="1"/>
</dbReference>
<feature type="non-terminal residue" evidence="2">
    <location>
        <position position="1"/>
    </location>
</feature>
<keyword evidence="3" id="KW-1185">Reference proteome</keyword>
<protein>
    <submittedName>
        <fullName evidence="2">HET-domain-containing protein</fullName>
    </submittedName>
</protein>
<feature type="domain" description="Heterokaryon incompatibility" evidence="1">
    <location>
        <begin position="29"/>
        <end position="175"/>
    </location>
</feature>